<gene>
    <name evidence="1" type="ORF">BST27_25570</name>
</gene>
<accession>A0A1E3S546</accession>
<dbReference type="OrthoDB" id="4663611at2"/>
<dbReference type="RefSeq" id="WP_069422255.1">
    <property type="nucleotide sequence ID" value="NZ_JACKTC010000094.1"/>
</dbReference>
<dbReference type="EMBL" id="MVHT01000098">
    <property type="protein sequence ID" value="ORA96446.1"/>
    <property type="molecule type" value="Genomic_DNA"/>
</dbReference>
<sequence length="444" mass="47019">MGLNTGISASRCGVVTLTTAVALGVAACSSTVAPPAAGPTTSAANSTAKAAPAPVVPVTPTATRTNPLAKDWKVYGGTVYYGCPERFTLGGSALDTIRPKVFDTKSGELVSPAVPVAPAGVQITGAACALTGTTDNAKVAYLVTTLTHAQPDVTKTIAYVFDLNSNQPLVTKELQPPNPDVRLAAPKNWGFAGTASGVLWTNAFAGSPRTVVLSNTDLATMWDDPQSGQAWQDVISFQRNTEGRTAGAELRLPSGDAIHQDNDIWTVDEELSDGPDRLVKITRRDGSNPPVISTVFYDLNSRSIIRFGDADRISGGGLTATLVDGQLFIDGHNSGTSDFGFGVWNLRTQHWDLQMNRDEAKQLAITKVAYFAGHLYLTSEGGKYSTIVLPDTAPVRSSWAVRPFGRISGWTLVCQGETAEPAKGECQQIVLVKDQDGHYPGPWT</sequence>
<proteinExistence type="predicted"/>
<reference evidence="1 2" key="1">
    <citation type="submission" date="2017-02" db="EMBL/GenBank/DDBJ databases">
        <title>The new phylogeny of genus Mycobacterium.</title>
        <authorList>
            <person name="Tortoli E."/>
            <person name="Trovato A."/>
            <person name="Cirillo D.M."/>
        </authorList>
    </citation>
    <scope>NUCLEOTIDE SEQUENCE [LARGE SCALE GENOMIC DNA]</scope>
    <source>
        <strain evidence="1 2">DSM 44049</strain>
    </source>
</reference>
<dbReference type="Proteomes" id="UP000192739">
    <property type="component" value="Unassembled WGS sequence"/>
</dbReference>
<dbReference type="AlphaFoldDB" id="A0A1E3S546"/>
<evidence type="ECO:0000313" key="1">
    <source>
        <dbReference type="EMBL" id="ORA96446.1"/>
    </source>
</evidence>
<protein>
    <submittedName>
        <fullName evidence="1">Uncharacterized protein</fullName>
    </submittedName>
</protein>
<name>A0A1E3S546_MYCIE</name>
<evidence type="ECO:0000313" key="2">
    <source>
        <dbReference type="Proteomes" id="UP000192739"/>
    </source>
</evidence>
<organism evidence="1 2">
    <name type="scientific">Mycobacterium intermedium</name>
    <dbReference type="NCBI Taxonomy" id="28445"/>
    <lineage>
        <taxon>Bacteria</taxon>
        <taxon>Bacillati</taxon>
        <taxon>Actinomycetota</taxon>
        <taxon>Actinomycetes</taxon>
        <taxon>Mycobacteriales</taxon>
        <taxon>Mycobacteriaceae</taxon>
        <taxon>Mycobacterium</taxon>
        <taxon>Mycobacterium simiae complex</taxon>
    </lineage>
</organism>
<comment type="caution">
    <text evidence="1">The sequence shown here is derived from an EMBL/GenBank/DDBJ whole genome shotgun (WGS) entry which is preliminary data.</text>
</comment>
<keyword evidence="2" id="KW-1185">Reference proteome</keyword>